<name>A0A084SHB8_9BACT</name>
<evidence type="ECO:0000259" key="1">
    <source>
        <dbReference type="Pfam" id="PF13185"/>
    </source>
</evidence>
<gene>
    <name evidence="2" type="ORF">Q664_45175</name>
</gene>
<dbReference type="InterPro" id="IPR003018">
    <property type="entry name" value="GAF"/>
</dbReference>
<dbReference type="InterPro" id="IPR029016">
    <property type="entry name" value="GAF-like_dom_sf"/>
</dbReference>
<protein>
    <recommendedName>
        <fullName evidence="1">GAF domain-containing protein</fullName>
    </recommendedName>
</protein>
<proteinExistence type="predicted"/>
<sequence length="142" mass="14707">MDGVATPPYQSWLESFAAARGAMAGTIHVRRGEVLELVAALNIPPPVVDAVRTVPRGKGMAGLALSTREPVQTCNLQTDESGRVQPGARRVPVRASVALPVLDAAGEVRAVVGIAFLHEGDLPAEMTRALMAAVAELPPGGP</sequence>
<comment type="caution">
    <text evidence="2">The sequence shown here is derived from an EMBL/GenBank/DDBJ whole genome shotgun (WGS) entry which is preliminary data.</text>
</comment>
<feature type="domain" description="GAF" evidence="1">
    <location>
        <begin position="21"/>
        <end position="131"/>
    </location>
</feature>
<evidence type="ECO:0000313" key="3">
    <source>
        <dbReference type="Proteomes" id="UP000028547"/>
    </source>
</evidence>
<accession>A0A084SHB8</accession>
<dbReference type="RefSeq" id="WP_052519445.1">
    <property type="nucleotide sequence ID" value="NZ_JPMI01000323.1"/>
</dbReference>
<dbReference type="EMBL" id="JPMI01000323">
    <property type="protein sequence ID" value="KFA87853.1"/>
    <property type="molecule type" value="Genomic_DNA"/>
</dbReference>
<dbReference type="Proteomes" id="UP000028547">
    <property type="component" value="Unassembled WGS sequence"/>
</dbReference>
<dbReference type="Pfam" id="PF13185">
    <property type="entry name" value="GAF_2"/>
    <property type="match status" value="1"/>
</dbReference>
<evidence type="ECO:0000313" key="2">
    <source>
        <dbReference type="EMBL" id="KFA87853.1"/>
    </source>
</evidence>
<dbReference type="SUPFAM" id="SSF55781">
    <property type="entry name" value="GAF domain-like"/>
    <property type="match status" value="1"/>
</dbReference>
<dbReference type="Gene3D" id="3.30.450.40">
    <property type="match status" value="1"/>
</dbReference>
<dbReference type="AlphaFoldDB" id="A0A084SHB8"/>
<reference evidence="2 3" key="1">
    <citation type="submission" date="2014-07" db="EMBL/GenBank/DDBJ databases">
        <title>Draft Genome Sequence of Gephyronic Acid Producer, Cystobacter violaceus Strain Cb vi76.</title>
        <authorList>
            <person name="Stevens D.C."/>
            <person name="Young J."/>
            <person name="Carmichael R."/>
            <person name="Tan J."/>
            <person name="Taylor R.E."/>
        </authorList>
    </citation>
    <scope>NUCLEOTIDE SEQUENCE [LARGE SCALE GENOMIC DNA]</scope>
    <source>
        <strain evidence="2 3">Cb vi76</strain>
    </source>
</reference>
<organism evidence="2 3">
    <name type="scientific">Archangium violaceum Cb vi76</name>
    <dbReference type="NCBI Taxonomy" id="1406225"/>
    <lineage>
        <taxon>Bacteria</taxon>
        <taxon>Pseudomonadati</taxon>
        <taxon>Myxococcota</taxon>
        <taxon>Myxococcia</taxon>
        <taxon>Myxococcales</taxon>
        <taxon>Cystobacterineae</taxon>
        <taxon>Archangiaceae</taxon>
        <taxon>Archangium</taxon>
    </lineage>
</organism>